<comment type="subunit">
    <text evidence="7">Homodimer. Binds to stalled ribosomes, contacting rRNA.</text>
</comment>
<evidence type="ECO:0000313" key="10">
    <source>
        <dbReference type="EMBL" id="SDO01175.1"/>
    </source>
</evidence>
<dbReference type="PANTHER" id="PTHR48466:SF2">
    <property type="entry name" value="OS10G0509000 PROTEIN"/>
    <property type="match status" value="1"/>
</dbReference>
<dbReference type="GO" id="GO:0030983">
    <property type="term" value="F:mismatched DNA binding"/>
    <property type="evidence" value="ECO:0007669"/>
    <property type="project" value="InterPro"/>
</dbReference>
<dbReference type="GO" id="GO:0043023">
    <property type="term" value="F:ribosomal large subunit binding"/>
    <property type="evidence" value="ECO:0007669"/>
    <property type="project" value="UniProtKB-UniRule"/>
</dbReference>
<dbReference type="GO" id="GO:0019843">
    <property type="term" value="F:rRNA binding"/>
    <property type="evidence" value="ECO:0007669"/>
    <property type="project" value="UniProtKB-UniRule"/>
</dbReference>
<keyword evidence="4 7" id="KW-0067">ATP-binding</keyword>
<dbReference type="OrthoDB" id="9808166at2"/>
<keyword evidence="5 7" id="KW-0694">RNA-binding</keyword>
<dbReference type="EMBL" id="FNIN01000016">
    <property type="protein sequence ID" value="SDO01175.1"/>
    <property type="molecule type" value="Genomic_DNA"/>
</dbReference>
<dbReference type="PIRSF" id="PIRSF005814">
    <property type="entry name" value="MutS_YshD"/>
    <property type="match status" value="1"/>
</dbReference>
<evidence type="ECO:0000313" key="11">
    <source>
        <dbReference type="Proteomes" id="UP000199602"/>
    </source>
</evidence>
<dbReference type="GO" id="GO:0045910">
    <property type="term" value="P:negative regulation of DNA recombination"/>
    <property type="evidence" value="ECO:0007669"/>
    <property type="project" value="InterPro"/>
</dbReference>
<protein>
    <recommendedName>
        <fullName evidence="7">Endonuclease MutS2</fullName>
        <ecNumber evidence="7">3.1.-.-</ecNumber>
    </recommendedName>
    <alternativeName>
        <fullName evidence="7">Ribosome-associated protein quality control-upstream factor</fullName>
        <shortName evidence="7">RQC-upstream factor</shortName>
        <shortName evidence="7">RqcU</shortName>
        <ecNumber evidence="7">3.6.4.-</ecNumber>
    </alternativeName>
</protein>
<dbReference type="PROSITE" id="PS00486">
    <property type="entry name" value="DNA_MISMATCH_REPAIR_2"/>
    <property type="match status" value="1"/>
</dbReference>
<dbReference type="STRING" id="206665.SAMN04488516_11621"/>
<dbReference type="Gene3D" id="3.40.50.300">
    <property type="entry name" value="P-loop containing nucleotide triphosphate hydrolases"/>
    <property type="match status" value="1"/>
</dbReference>
<evidence type="ECO:0000256" key="6">
    <source>
        <dbReference type="ARBA" id="ARBA00023125"/>
    </source>
</evidence>
<dbReference type="HAMAP" id="MF_00092">
    <property type="entry name" value="MutS2"/>
    <property type="match status" value="1"/>
</dbReference>
<evidence type="ECO:0000256" key="8">
    <source>
        <dbReference type="SAM" id="Coils"/>
    </source>
</evidence>
<evidence type="ECO:0000256" key="7">
    <source>
        <dbReference type="HAMAP-Rule" id="MF_00092"/>
    </source>
</evidence>
<dbReference type="SMART" id="SM00534">
    <property type="entry name" value="MUTSac"/>
    <property type="match status" value="1"/>
</dbReference>
<dbReference type="SMART" id="SM00533">
    <property type="entry name" value="MUTSd"/>
    <property type="match status" value="1"/>
</dbReference>
<comment type="function">
    <text evidence="7">Endonuclease that is involved in the suppression of homologous recombination and thus may have a key role in the control of bacterial genetic diversity.</text>
</comment>
<name>A0A1H0G2Q8_9BACT</name>
<dbReference type="Pfam" id="PF01713">
    <property type="entry name" value="Smr"/>
    <property type="match status" value="1"/>
</dbReference>
<organism evidence="10 11">
    <name type="scientific">Desulfonauticus submarinus</name>
    <dbReference type="NCBI Taxonomy" id="206665"/>
    <lineage>
        <taxon>Bacteria</taxon>
        <taxon>Pseudomonadati</taxon>
        <taxon>Thermodesulfobacteriota</taxon>
        <taxon>Desulfovibrionia</taxon>
        <taxon>Desulfovibrionales</taxon>
        <taxon>Desulfonauticaceae</taxon>
        <taxon>Desulfonauticus</taxon>
    </lineage>
</organism>
<dbReference type="GO" id="GO:0016887">
    <property type="term" value="F:ATP hydrolysis activity"/>
    <property type="evidence" value="ECO:0007669"/>
    <property type="project" value="InterPro"/>
</dbReference>
<dbReference type="InterPro" id="IPR027417">
    <property type="entry name" value="P-loop_NTPase"/>
</dbReference>
<feature type="binding site" evidence="7">
    <location>
        <begin position="322"/>
        <end position="329"/>
    </location>
    <ligand>
        <name>ATP</name>
        <dbReference type="ChEBI" id="CHEBI:30616"/>
    </ligand>
</feature>
<comment type="similarity">
    <text evidence="7">Belongs to the DNA mismatch repair MutS family. MutS2 subfamily.</text>
</comment>
<dbReference type="InterPro" id="IPR002625">
    <property type="entry name" value="Smr_dom"/>
</dbReference>
<dbReference type="SMART" id="SM00463">
    <property type="entry name" value="SMR"/>
    <property type="match status" value="1"/>
</dbReference>
<dbReference type="GO" id="GO:0072344">
    <property type="term" value="P:rescue of stalled ribosome"/>
    <property type="evidence" value="ECO:0007669"/>
    <property type="project" value="UniProtKB-UniRule"/>
</dbReference>
<dbReference type="SUPFAM" id="SSF160443">
    <property type="entry name" value="SMR domain-like"/>
    <property type="match status" value="1"/>
</dbReference>
<comment type="function">
    <text evidence="7">Acts as a ribosome collision sensor, splitting the ribosome into its 2 subunits. Detects stalled/collided 70S ribosomes which it binds and splits by an ATP-hydrolysis driven conformational change. Acts upstream of the ribosome quality control system (RQC), a ribosome-associated complex that mediates the extraction of incompletely synthesized nascent chains from stalled ribosomes and their subsequent degradation. Probably generates substrates for RQC.</text>
</comment>
<keyword evidence="8" id="KW-0175">Coiled coil</keyword>
<dbReference type="PANTHER" id="PTHR48466">
    <property type="entry name" value="OS10G0509000 PROTEIN-RELATED"/>
    <property type="match status" value="1"/>
</dbReference>
<sequence>MLQFFILEATSEEGKAFFSFLRPYSSLEKVLNAQKTLKEFCYLIEKFPFKLSFFPSLKPLFKNLSQELYIFDFEDLWGLEAFLRAQDKVFGWLEYIFNKENTKLDELKSEMVCPKRLKQAIFRCVGENGALKDESSPRLLEIRNDIRAIQNKCRKKIEDFFKDKKISHYLQDEFFTLSSDRYVVPLKANFKGKLEGIVHDYSHTGETCYVEPYFLVELNNKLQLLKLQEKEEELSILKYLTQLARQEQDSLFHCYNFVVKIDVLLTKAKIAKKIGANILMVNKDGCLSLKQARHPLLVLRNQNVVPVDIELKPGQKGLVITGGNAGGKTVCLKTLGLTALMVLCGLPVCCAENSEIPYFEQIFALMGDEQSLEESLSTFTAQIESLKEYLPCSSPTTLFILDEFGSGTDPSQGAALAQAVVEYILDNDGWIACATHFPGLKLYALTNDKLRVCSVLFDPNTKKPLYKLTYDQVGASFALQVARDRGLDESIIKRAQAILGSEVDKQDNLLERLNRLVWQKEEELLKFKHKREKIIKKLKHVLEKIRNRNKNLEEEIQKAKQHILNEWKKNKLSRKKALEKLNNLKKRIVTPTPVKEEIFIPSVGEKCLYLPWQREAKVVSVDIKKKQLKLDLGGVSVWCVFSDVAPLNQAKECKQSGVITKIEECLPLKLDLRGFRVEEALIEVDKFLNLATLKCVNKIEILHGKGSGSLRRAIHEFLKDHSLVGKYYFAPLEQGGEGVTIVELN</sequence>
<dbReference type="GO" id="GO:0006298">
    <property type="term" value="P:mismatch repair"/>
    <property type="evidence" value="ECO:0007669"/>
    <property type="project" value="InterPro"/>
</dbReference>
<dbReference type="InterPro" id="IPR036187">
    <property type="entry name" value="DNA_mismatch_repair_MutS_sf"/>
</dbReference>
<feature type="coiled-coil region" evidence="8">
    <location>
        <begin position="503"/>
        <end position="562"/>
    </location>
</feature>
<dbReference type="InterPro" id="IPR045076">
    <property type="entry name" value="MutS"/>
</dbReference>
<evidence type="ECO:0000256" key="5">
    <source>
        <dbReference type="ARBA" id="ARBA00022884"/>
    </source>
</evidence>
<dbReference type="SUPFAM" id="SSF48334">
    <property type="entry name" value="DNA repair protein MutS, domain III"/>
    <property type="match status" value="1"/>
</dbReference>
<keyword evidence="7" id="KW-0540">Nuclease</keyword>
<dbReference type="EC" id="3.6.4.-" evidence="7"/>
<evidence type="ECO:0000256" key="4">
    <source>
        <dbReference type="ARBA" id="ARBA00022840"/>
    </source>
</evidence>
<dbReference type="InterPro" id="IPR007696">
    <property type="entry name" value="DNA_mismatch_repair_MutS_core"/>
</dbReference>
<dbReference type="EC" id="3.1.-.-" evidence="7"/>
<reference evidence="10 11" key="1">
    <citation type="submission" date="2016-10" db="EMBL/GenBank/DDBJ databases">
        <authorList>
            <person name="de Groot N.N."/>
        </authorList>
    </citation>
    <scope>NUCLEOTIDE SEQUENCE [LARGE SCALE GENOMIC DNA]</scope>
    <source>
        <strain evidence="10 11">DSM 15269</strain>
    </source>
</reference>
<dbReference type="GO" id="GO:0005524">
    <property type="term" value="F:ATP binding"/>
    <property type="evidence" value="ECO:0007669"/>
    <property type="project" value="UniProtKB-UniRule"/>
</dbReference>
<keyword evidence="3 7" id="KW-0378">Hydrolase</keyword>
<dbReference type="PROSITE" id="PS50828">
    <property type="entry name" value="SMR"/>
    <property type="match status" value="1"/>
</dbReference>
<keyword evidence="1 7" id="KW-0699">rRNA-binding</keyword>
<dbReference type="GO" id="GO:0004519">
    <property type="term" value="F:endonuclease activity"/>
    <property type="evidence" value="ECO:0007669"/>
    <property type="project" value="UniProtKB-UniRule"/>
</dbReference>
<dbReference type="SUPFAM" id="SSF52540">
    <property type="entry name" value="P-loop containing nucleoside triphosphate hydrolases"/>
    <property type="match status" value="1"/>
</dbReference>
<evidence type="ECO:0000259" key="9">
    <source>
        <dbReference type="PROSITE" id="PS50828"/>
    </source>
</evidence>
<feature type="domain" description="Smr" evidence="9">
    <location>
        <begin position="670"/>
        <end position="745"/>
    </location>
</feature>
<keyword evidence="7" id="KW-0255">Endonuclease</keyword>
<gene>
    <name evidence="7" type="primary">mutS2</name>
    <name evidence="7" type="synonym">rqcU</name>
    <name evidence="10" type="ORF">SAMN04488516_11621</name>
</gene>
<dbReference type="Pfam" id="PF00488">
    <property type="entry name" value="MutS_V"/>
    <property type="match status" value="1"/>
</dbReference>
<evidence type="ECO:0000256" key="1">
    <source>
        <dbReference type="ARBA" id="ARBA00022730"/>
    </source>
</evidence>
<dbReference type="InterPro" id="IPR036063">
    <property type="entry name" value="Smr_dom_sf"/>
</dbReference>
<dbReference type="AlphaFoldDB" id="A0A1H0G2Q8"/>
<keyword evidence="11" id="KW-1185">Reference proteome</keyword>
<dbReference type="GO" id="GO:0140664">
    <property type="term" value="F:ATP-dependent DNA damage sensor activity"/>
    <property type="evidence" value="ECO:0007669"/>
    <property type="project" value="InterPro"/>
</dbReference>
<keyword evidence="2 7" id="KW-0547">Nucleotide-binding</keyword>
<proteinExistence type="inferred from homology"/>
<dbReference type="NCBIfam" id="TIGR01069">
    <property type="entry name" value="mutS2"/>
    <property type="match status" value="1"/>
</dbReference>
<dbReference type="Proteomes" id="UP000199602">
    <property type="component" value="Unassembled WGS sequence"/>
</dbReference>
<evidence type="ECO:0000256" key="2">
    <source>
        <dbReference type="ARBA" id="ARBA00022741"/>
    </source>
</evidence>
<dbReference type="InterPro" id="IPR005747">
    <property type="entry name" value="MutS2"/>
</dbReference>
<evidence type="ECO:0000256" key="3">
    <source>
        <dbReference type="ARBA" id="ARBA00022801"/>
    </source>
</evidence>
<accession>A0A1H0G2Q8</accession>
<dbReference type="InterPro" id="IPR000432">
    <property type="entry name" value="DNA_mismatch_repair_MutS_C"/>
</dbReference>
<keyword evidence="6 7" id="KW-0238">DNA-binding</keyword>
<dbReference type="Gene3D" id="3.30.1370.110">
    <property type="match status" value="1"/>
</dbReference>